<proteinExistence type="predicted"/>
<feature type="chain" id="PRO_5046150187" description="Kazal-like domain-containing protein" evidence="1">
    <location>
        <begin position="28"/>
        <end position="94"/>
    </location>
</feature>
<dbReference type="EMBL" id="JADIKF010000040">
    <property type="protein sequence ID" value="MBM7131488.1"/>
    <property type="molecule type" value="Genomic_DNA"/>
</dbReference>
<reference evidence="2" key="1">
    <citation type="submission" date="2020-10" db="EMBL/GenBank/DDBJ databases">
        <title>Phylogeny of dyella-like bacteria.</title>
        <authorList>
            <person name="Fu J."/>
        </authorList>
    </citation>
    <scope>NUCLEOTIDE SEQUENCE</scope>
    <source>
        <strain evidence="2">DHON07</strain>
    </source>
</reference>
<organism evidence="2 3">
    <name type="scientific">Dyella mobilis</name>
    <dbReference type="NCBI Taxonomy" id="1849582"/>
    <lineage>
        <taxon>Bacteria</taxon>
        <taxon>Pseudomonadati</taxon>
        <taxon>Pseudomonadota</taxon>
        <taxon>Gammaproteobacteria</taxon>
        <taxon>Lysobacterales</taxon>
        <taxon>Rhodanobacteraceae</taxon>
        <taxon>Dyella</taxon>
    </lineage>
</organism>
<evidence type="ECO:0000313" key="3">
    <source>
        <dbReference type="Proteomes" id="UP001430193"/>
    </source>
</evidence>
<sequence length="94" mass="9913">MKLVSTSSMAVALFGAGALLVSSASCAAMPTCPQLCPTWNQECTQLHEAASCNLYNNLCTHCIGDSIGSRTPPMKHDVKINIAWVNPHQAALAV</sequence>
<gene>
    <name evidence="2" type="ORF">ISS99_18350</name>
</gene>
<name>A0ABS2KKR5_9GAMM</name>
<accession>A0ABS2KKR5</accession>
<dbReference type="PROSITE" id="PS51257">
    <property type="entry name" value="PROKAR_LIPOPROTEIN"/>
    <property type="match status" value="1"/>
</dbReference>
<protein>
    <recommendedName>
        <fullName evidence="4">Kazal-like domain-containing protein</fullName>
    </recommendedName>
</protein>
<keyword evidence="1" id="KW-0732">Signal</keyword>
<evidence type="ECO:0000313" key="2">
    <source>
        <dbReference type="EMBL" id="MBM7131488.1"/>
    </source>
</evidence>
<dbReference type="Proteomes" id="UP001430193">
    <property type="component" value="Unassembled WGS sequence"/>
</dbReference>
<feature type="signal peptide" evidence="1">
    <location>
        <begin position="1"/>
        <end position="27"/>
    </location>
</feature>
<keyword evidence="3" id="KW-1185">Reference proteome</keyword>
<comment type="caution">
    <text evidence="2">The sequence shown here is derived from an EMBL/GenBank/DDBJ whole genome shotgun (WGS) entry which is preliminary data.</text>
</comment>
<evidence type="ECO:0000256" key="1">
    <source>
        <dbReference type="SAM" id="SignalP"/>
    </source>
</evidence>
<evidence type="ECO:0008006" key="4">
    <source>
        <dbReference type="Google" id="ProtNLM"/>
    </source>
</evidence>
<dbReference type="RefSeq" id="WP_204633052.1">
    <property type="nucleotide sequence ID" value="NZ_BSOC01000001.1"/>
</dbReference>